<keyword evidence="1" id="KW-0805">Transcription regulation</keyword>
<evidence type="ECO:0000313" key="5">
    <source>
        <dbReference type="EMBL" id="WVZ48778.1"/>
    </source>
</evidence>
<evidence type="ECO:0000313" key="6">
    <source>
        <dbReference type="Proteomes" id="UP001341281"/>
    </source>
</evidence>
<dbReference type="EMBL" id="CP144745">
    <property type="protein sequence ID" value="WVZ48778.1"/>
    <property type="molecule type" value="Genomic_DNA"/>
</dbReference>
<dbReference type="Proteomes" id="UP001341281">
    <property type="component" value="Chromosome 01"/>
</dbReference>
<gene>
    <name evidence="5" type="ORF">U9M48_000187</name>
</gene>
<organism evidence="5 6">
    <name type="scientific">Paspalum notatum var. saurae</name>
    <dbReference type="NCBI Taxonomy" id="547442"/>
    <lineage>
        <taxon>Eukaryota</taxon>
        <taxon>Viridiplantae</taxon>
        <taxon>Streptophyta</taxon>
        <taxon>Embryophyta</taxon>
        <taxon>Tracheophyta</taxon>
        <taxon>Spermatophyta</taxon>
        <taxon>Magnoliopsida</taxon>
        <taxon>Liliopsida</taxon>
        <taxon>Poales</taxon>
        <taxon>Poaceae</taxon>
        <taxon>PACMAD clade</taxon>
        <taxon>Panicoideae</taxon>
        <taxon>Andropogonodae</taxon>
        <taxon>Paspaleae</taxon>
        <taxon>Paspalinae</taxon>
        <taxon>Paspalum</taxon>
    </lineage>
</organism>
<evidence type="ECO:0008006" key="7">
    <source>
        <dbReference type="Google" id="ProtNLM"/>
    </source>
</evidence>
<sequence>MSSSAATSAGAFSLSPASGDVSAAFANATWRPYDDQDELLLSQRQAHPDTGFHFHQSASPGPAGGDRGVTMDMLNLAFLKGMQEANKFLPTTANNSLAVLHRDNREEEDDDMEAEAARRSARLMMAPQPEESCEVAEGVFLKAYEVALQKMKGLSVGSSVPSSGEEEEENKAKSESQQGRPRRRRRQSISGGDEAAVDLRTLLTHCAEAVSTGNRVGATELLRLINQRASPTGDAWQRLAHCFAQGLELRLAGGPTGVRVAAASAADLLRAHQLCMQVCCFQMATFTFSHMAICKAVAGRNKLHIVDYGVHHGFQWPLLLGHLVARDGGPPAVRITTVDLPQPAGFRPASQIDEIGRRLTAFAARCGLPS</sequence>
<name>A0AAQ3PJW9_PASNO</name>
<keyword evidence="2" id="KW-0804">Transcription</keyword>
<evidence type="ECO:0000256" key="2">
    <source>
        <dbReference type="ARBA" id="ARBA00023163"/>
    </source>
</evidence>
<feature type="region of interest" description="Disordered" evidence="4">
    <location>
        <begin position="155"/>
        <end position="191"/>
    </location>
</feature>
<feature type="region of interest" description="VHIID" evidence="3">
    <location>
        <begin position="272"/>
        <end position="337"/>
    </location>
</feature>
<dbReference type="InterPro" id="IPR005202">
    <property type="entry name" value="TF_GRAS"/>
</dbReference>
<proteinExistence type="inferred from homology"/>
<comment type="caution">
    <text evidence="3">Lacks conserved residue(s) required for the propagation of feature annotation.</text>
</comment>
<keyword evidence="6" id="KW-1185">Reference proteome</keyword>
<reference evidence="5 6" key="1">
    <citation type="submission" date="2024-02" db="EMBL/GenBank/DDBJ databases">
        <title>High-quality chromosome-scale genome assembly of Pensacola bahiagrass (Paspalum notatum Flugge var. saurae).</title>
        <authorList>
            <person name="Vega J.M."/>
            <person name="Podio M."/>
            <person name="Orjuela J."/>
            <person name="Siena L.A."/>
            <person name="Pessino S.C."/>
            <person name="Combes M.C."/>
            <person name="Mariac C."/>
            <person name="Albertini E."/>
            <person name="Pupilli F."/>
            <person name="Ortiz J.P.A."/>
            <person name="Leblanc O."/>
        </authorList>
    </citation>
    <scope>NUCLEOTIDE SEQUENCE [LARGE SCALE GENOMIC DNA]</scope>
    <source>
        <strain evidence="5">R1</strain>
        <tissue evidence="5">Leaf</tissue>
    </source>
</reference>
<evidence type="ECO:0000256" key="4">
    <source>
        <dbReference type="SAM" id="MobiDB-lite"/>
    </source>
</evidence>
<accession>A0AAQ3PJW9</accession>
<evidence type="ECO:0000256" key="1">
    <source>
        <dbReference type="ARBA" id="ARBA00023015"/>
    </source>
</evidence>
<evidence type="ECO:0000256" key="3">
    <source>
        <dbReference type="PROSITE-ProRule" id="PRU01191"/>
    </source>
</evidence>
<dbReference type="PANTHER" id="PTHR31636">
    <property type="entry name" value="OSJNBA0084A10.13 PROTEIN-RELATED"/>
    <property type="match status" value="1"/>
</dbReference>
<feature type="short sequence motif" description="VHIID" evidence="3">
    <location>
        <begin position="303"/>
        <end position="307"/>
    </location>
</feature>
<protein>
    <recommendedName>
        <fullName evidence="7">DELLA protein</fullName>
    </recommendedName>
</protein>
<dbReference type="PROSITE" id="PS50985">
    <property type="entry name" value="GRAS"/>
    <property type="match status" value="1"/>
</dbReference>
<dbReference type="Pfam" id="PF03514">
    <property type="entry name" value="GRAS"/>
    <property type="match status" value="1"/>
</dbReference>
<comment type="similarity">
    <text evidence="3">Belongs to the GRAS family.</text>
</comment>
<dbReference type="AlphaFoldDB" id="A0AAQ3PJW9"/>